<name>A0A2G3PFQ3_WILMA</name>
<dbReference type="EMBL" id="PEBD01000012">
    <property type="protein sequence ID" value="PHV64635.1"/>
    <property type="molecule type" value="Genomic_DNA"/>
</dbReference>
<reference evidence="2 3" key="1">
    <citation type="submission" date="2017-10" db="EMBL/GenBank/DDBJ databases">
        <title>The draft genome sequence of Williamsia sp. BULT 1.1 isolated from the semi-arid grassland soils from South Africa.</title>
        <authorList>
            <person name="Kabwe M.H."/>
            <person name="Govender N."/>
            <person name="Mutseka Lunga P."/>
            <person name="Vikram S."/>
            <person name="Makhalanyane T.P."/>
        </authorList>
    </citation>
    <scope>NUCLEOTIDE SEQUENCE [LARGE SCALE GENOMIC DNA]</scope>
    <source>
        <strain evidence="2 3">BULT 1.1</strain>
    </source>
</reference>
<dbReference type="Proteomes" id="UP000225108">
    <property type="component" value="Unassembled WGS sequence"/>
</dbReference>
<proteinExistence type="predicted"/>
<evidence type="ECO:0000256" key="1">
    <source>
        <dbReference type="SAM" id="MobiDB-lite"/>
    </source>
</evidence>
<feature type="region of interest" description="Disordered" evidence="1">
    <location>
        <begin position="66"/>
        <end position="89"/>
    </location>
</feature>
<evidence type="ECO:0000313" key="2">
    <source>
        <dbReference type="EMBL" id="PHV64635.1"/>
    </source>
</evidence>
<evidence type="ECO:0000313" key="3">
    <source>
        <dbReference type="Proteomes" id="UP000225108"/>
    </source>
</evidence>
<comment type="caution">
    <text evidence="2">The sequence shown here is derived from an EMBL/GenBank/DDBJ whole genome shotgun (WGS) entry which is preliminary data.</text>
</comment>
<organism evidence="2 3">
    <name type="scientific">Williamsia marianensis</name>
    <dbReference type="NCBI Taxonomy" id="85044"/>
    <lineage>
        <taxon>Bacteria</taxon>
        <taxon>Bacillati</taxon>
        <taxon>Actinomycetota</taxon>
        <taxon>Actinomycetes</taxon>
        <taxon>Mycobacteriales</taxon>
        <taxon>Nocardiaceae</taxon>
        <taxon>Williamsia</taxon>
    </lineage>
</organism>
<protein>
    <submittedName>
        <fullName evidence="2">Uncharacterized protein</fullName>
    </submittedName>
</protein>
<accession>A0A2G3PFQ3</accession>
<sequence length="89" mass="9765">MKMMSEREVQYVVRGDMAPIKVARSPRGDGVMLRQAYSWIVLPSASVDALLDTIDQVLDAEPVKPAGSLGELSRFPSEQKPGHPTWGRG</sequence>
<dbReference type="AlphaFoldDB" id="A0A2G3PFQ3"/>
<gene>
    <name evidence="2" type="ORF">CSW57_22820</name>
</gene>